<dbReference type="InterPro" id="IPR036397">
    <property type="entry name" value="RNaseH_sf"/>
</dbReference>
<dbReference type="Gene3D" id="3.30.420.10">
    <property type="entry name" value="Ribonuclease H-like superfamily/Ribonuclease H"/>
    <property type="match status" value="1"/>
</dbReference>
<dbReference type="GO" id="GO:0043137">
    <property type="term" value="P:DNA replication, removal of RNA primer"/>
    <property type="evidence" value="ECO:0007669"/>
    <property type="project" value="TreeGrafter"/>
</dbReference>
<dbReference type="SUPFAM" id="SSF53098">
    <property type="entry name" value="Ribonuclease H-like"/>
    <property type="match status" value="1"/>
</dbReference>
<evidence type="ECO:0000256" key="5">
    <source>
        <dbReference type="ARBA" id="ARBA00022723"/>
    </source>
</evidence>
<dbReference type="GeneTree" id="ENSGT00990000210063"/>
<feature type="region of interest" description="Disordered" evidence="8">
    <location>
        <begin position="234"/>
        <end position="266"/>
    </location>
</feature>
<accession>A0A8D3CKX2</accession>
<evidence type="ECO:0000256" key="7">
    <source>
        <dbReference type="ARBA" id="ARBA00022801"/>
    </source>
</evidence>
<feature type="compositionally biased region" description="Basic and acidic residues" evidence="8">
    <location>
        <begin position="245"/>
        <end position="254"/>
    </location>
</feature>
<proteinExistence type="inferred from homology"/>
<dbReference type="AlphaFoldDB" id="A0A8D3CKX2"/>
<dbReference type="GO" id="GO:0003676">
    <property type="term" value="F:nucleic acid binding"/>
    <property type="evidence" value="ECO:0007669"/>
    <property type="project" value="InterPro"/>
</dbReference>
<dbReference type="Proteomes" id="UP000694558">
    <property type="component" value="Unassembled WGS sequence"/>
</dbReference>
<dbReference type="InterPro" id="IPR012337">
    <property type="entry name" value="RNaseH-like_sf"/>
</dbReference>
<reference evidence="10" key="1">
    <citation type="submission" date="2025-08" db="UniProtKB">
        <authorList>
            <consortium name="Ensembl"/>
        </authorList>
    </citation>
    <scope>IDENTIFICATION</scope>
</reference>
<dbReference type="InterPro" id="IPR002156">
    <property type="entry name" value="RNaseH_domain"/>
</dbReference>
<evidence type="ECO:0000256" key="3">
    <source>
        <dbReference type="ARBA" id="ARBA00012180"/>
    </source>
</evidence>
<comment type="catalytic activity">
    <reaction evidence="1">
        <text>Endonucleolytic cleavage to 5'-phosphomonoester.</text>
        <dbReference type="EC" id="3.1.26.4"/>
    </reaction>
</comment>
<dbReference type="PANTHER" id="PTHR10642">
    <property type="entry name" value="RIBONUCLEASE H1"/>
    <property type="match status" value="1"/>
</dbReference>
<dbReference type="PANTHER" id="PTHR10642:SF26">
    <property type="entry name" value="RIBONUCLEASE H1"/>
    <property type="match status" value="1"/>
</dbReference>
<keyword evidence="5" id="KW-0479">Metal-binding</keyword>
<evidence type="ECO:0000256" key="2">
    <source>
        <dbReference type="ARBA" id="ARBA00005300"/>
    </source>
</evidence>
<evidence type="ECO:0000313" key="11">
    <source>
        <dbReference type="Proteomes" id="UP000694558"/>
    </source>
</evidence>
<dbReference type="Pfam" id="PF00075">
    <property type="entry name" value="RNase_H"/>
    <property type="match status" value="1"/>
</dbReference>
<evidence type="ECO:0000259" key="9">
    <source>
        <dbReference type="PROSITE" id="PS50879"/>
    </source>
</evidence>
<keyword evidence="7" id="KW-0378">Hydrolase</keyword>
<dbReference type="InterPro" id="IPR050092">
    <property type="entry name" value="RNase_H"/>
</dbReference>
<dbReference type="GO" id="GO:0046872">
    <property type="term" value="F:metal ion binding"/>
    <property type="evidence" value="ECO:0007669"/>
    <property type="project" value="UniProtKB-KW"/>
</dbReference>
<keyword evidence="4" id="KW-0540">Nuclease</keyword>
<keyword evidence="6" id="KW-0255">Endonuclease</keyword>
<dbReference type="Ensembl" id="ENSSMAT00000055283.1">
    <property type="protein sequence ID" value="ENSSMAP00000047930.1"/>
    <property type="gene ID" value="ENSSMAG00000029437.1"/>
</dbReference>
<evidence type="ECO:0000256" key="6">
    <source>
        <dbReference type="ARBA" id="ARBA00022759"/>
    </source>
</evidence>
<organism evidence="10 11">
    <name type="scientific">Scophthalmus maximus</name>
    <name type="common">Turbot</name>
    <name type="synonym">Psetta maxima</name>
    <dbReference type="NCBI Taxonomy" id="52904"/>
    <lineage>
        <taxon>Eukaryota</taxon>
        <taxon>Metazoa</taxon>
        <taxon>Chordata</taxon>
        <taxon>Craniata</taxon>
        <taxon>Vertebrata</taxon>
        <taxon>Euteleostomi</taxon>
        <taxon>Actinopterygii</taxon>
        <taxon>Neopterygii</taxon>
        <taxon>Teleostei</taxon>
        <taxon>Neoteleostei</taxon>
        <taxon>Acanthomorphata</taxon>
        <taxon>Carangaria</taxon>
        <taxon>Pleuronectiformes</taxon>
        <taxon>Pleuronectoidei</taxon>
        <taxon>Scophthalmidae</taxon>
        <taxon>Scophthalmus</taxon>
    </lineage>
</organism>
<sequence>MTPTSELSSMRADAALSSVEVKFSDCEKALLATVWVVEHFRRIASTMMALQGYDVEVKYAQNHKMALSQGLAECHHCDCEGQSSPQSLVITTPSLPSNHLYHDENACLDLPRVYVDGCSYHHESQIQAGAGIVWVNRSVEEPNNYWLGNKTSQYAEIAAVLIALQQATKLAMVQLVICSDSNYARHSFISHFPMWKDNGMLSALNKEVKNSELFLACDRLVTDQGMTVYWKKVKGHSQTSGPDKNGNDEADRLDAWSAASSSHPDR</sequence>
<name>A0A8D3CKX2_SCOMX</name>
<protein>
    <recommendedName>
        <fullName evidence="3">ribonuclease H</fullName>
        <ecNumber evidence="3">3.1.26.4</ecNumber>
    </recommendedName>
</protein>
<evidence type="ECO:0000256" key="8">
    <source>
        <dbReference type="SAM" id="MobiDB-lite"/>
    </source>
</evidence>
<evidence type="ECO:0000256" key="1">
    <source>
        <dbReference type="ARBA" id="ARBA00000077"/>
    </source>
</evidence>
<comment type="similarity">
    <text evidence="2">Belongs to the RNase H family.</text>
</comment>
<dbReference type="GO" id="GO:0004523">
    <property type="term" value="F:RNA-DNA hybrid ribonuclease activity"/>
    <property type="evidence" value="ECO:0007669"/>
    <property type="project" value="UniProtKB-EC"/>
</dbReference>
<dbReference type="PROSITE" id="PS50879">
    <property type="entry name" value="RNASE_H_1"/>
    <property type="match status" value="1"/>
</dbReference>
<evidence type="ECO:0000256" key="4">
    <source>
        <dbReference type="ARBA" id="ARBA00022722"/>
    </source>
</evidence>
<feature type="domain" description="RNase H type-1" evidence="9">
    <location>
        <begin position="107"/>
        <end position="259"/>
    </location>
</feature>
<dbReference type="EC" id="3.1.26.4" evidence="3"/>
<evidence type="ECO:0000313" key="10">
    <source>
        <dbReference type="Ensembl" id="ENSSMAP00000047930.1"/>
    </source>
</evidence>